<proteinExistence type="predicted"/>
<sequence length="181" mass="20235">MLGQNQISAIKPEIFTGMKNLSDLELPLNSIMSLLPNGSRPLIALKSCQAPGLLEMLVLDNNHLNMVSSSMLEGLSNLQELYVRNIEIEELPMDMYKHIPKLTLVALRGNWMKTIDGNLLTHLAQKKCTCIAIPGQVSLVRWISQTKANLSPQEAVRCLTTTKYRDKPLNTVKINSLVRRA</sequence>
<accession>A0AAD7SAA7</accession>
<dbReference type="InterPro" id="IPR032675">
    <property type="entry name" value="LRR_dom_sf"/>
</dbReference>
<keyword evidence="1" id="KW-0732">Signal</keyword>
<organism evidence="2 3">
    <name type="scientific">Aldrovandia affinis</name>
    <dbReference type="NCBI Taxonomy" id="143900"/>
    <lineage>
        <taxon>Eukaryota</taxon>
        <taxon>Metazoa</taxon>
        <taxon>Chordata</taxon>
        <taxon>Craniata</taxon>
        <taxon>Vertebrata</taxon>
        <taxon>Euteleostomi</taxon>
        <taxon>Actinopterygii</taxon>
        <taxon>Neopterygii</taxon>
        <taxon>Teleostei</taxon>
        <taxon>Notacanthiformes</taxon>
        <taxon>Halosauridae</taxon>
        <taxon>Aldrovandia</taxon>
    </lineage>
</organism>
<evidence type="ECO:0000313" key="2">
    <source>
        <dbReference type="EMBL" id="KAJ8397671.1"/>
    </source>
</evidence>
<keyword evidence="3" id="KW-1185">Reference proteome</keyword>
<name>A0AAD7SAA7_9TELE</name>
<dbReference type="InterPro" id="IPR001611">
    <property type="entry name" value="Leu-rich_rpt"/>
</dbReference>
<dbReference type="EMBL" id="JAINUG010000096">
    <property type="protein sequence ID" value="KAJ8397671.1"/>
    <property type="molecule type" value="Genomic_DNA"/>
</dbReference>
<gene>
    <name evidence="2" type="ORF">AAFF_G00436700</name>
</gene>
<evidence type="ECO:0000256" key="1">
    <source>
        <dbReference type="ARBA" id="ARBA00022729"/>
    </source>
</evidence>
<comment type="caution">
    <text evidence="2">The sequence shown here is derived from an EMBL/GenBank/DDBJ whole genome shotgun (WGS) entry which is preliminary data.</text>
</comment>
<dbReference type="InterPro" id="IPR050328">
    <property type="entry name" value="Dev_Immune_Receptor"/>
</dbReference>
<dbReference type="SUPFAM" id="SSF52058">
    <property type="entry name" value="L domain-like"/>
    <property type="match status" value="1"/>
</dbReference>
<dbReference type="Proteomes" id="UP001221898">
    <property type="component" value="Unassembled WGS sequence"/>
</dbReference>
<dbReference type="PANTHER" id="PTHR24373:SF275">
    <property type="entry name" value="TIR DOMAIN-CONTAINING PROTEIN"/>
    <property type="match status" value="1"/>
</dbReference>
<dbReference type="PANTHER" id="PTHR24373">
    <property type="entry name" value="SLIT RELATED LEUCINE-RICH REPEAT NEURONAL PROTEIN"/>
    <property type="match status" value="1"/>
</dbReference>
<evidence type="ECO:0000313" key="3">
    <source>
        <dbReference type="Proteomes" id="UP001221898"/>
    </source>
</evidence>
<protein>
    <submittedName>
        <fullName evidence="2">Uncharacterized protein</fullName>
    </submittedName>
</protein>
<dbReference type="AlphaFoldDB" id="A0AAD7SAA7"/>
<dbReference type="Pfam" id="PF13855">
    <property type="entry name" value="LRR_8"/>
    <property type="match status" value="1"/>
</dbReference>
<dbReference type="Gene3D" id="3.80.10.10">
    <property type="entry name" value="Ribonuclease Inhibitor"/>
    <property type="match status" value="1"/>
</dbReference>
<reference evidence="2" key="1">
    <citation type="journal article" date="2023" name="Science">
        <title>Genome structures resolve the early diversification of teleost fishes.</title>
        <authorList>
            <person name="Parey E."/>
            <person name="Louis A."/>
            <person name="Montfort J."/>
            <person name="Bouchez O."/>
            <person name="Roques C."/>
            <person name="Iampietro C."/>
            <person name="Lluch J."/>
            <person name="Castinel A."/>
            <person name="Donnadieu C."/>
            <person name="Desvignes T."/>
            <person name="Floi Bucao C."/>
            <person name="Jouanno E."/>
            <person name="Wen M."/>
            <person name="Mejri S."/>
            <person name="Dirks R."/>
            <person name="Jansen H."/>
            <person name="Henkel C."/>
            <person name="Chen W.J."/>
            <person name="Zahm M."/>
            <person name="Cabau C."/>
            <person name="Klopp C."/>
            <person name="Thompson A.W."/>
            <person name="Robinson-Rechavi M."/>
            <person name="Braasch I."/>
            <person name="Lecointre G."/>
            <person name="Bobe J."/>
            <person name="Postlethwait J.H."/>
            <person name="Berthelot C."/>
            <person name="Roest Crollius H."/>
            <person name="Guiguen Y."/>
        </authorList>
    </citation>
    <scope>NUCLEOTIDE SEQUENCE</scope>
    <source>
        <strain evidence="2">NC1722</strain>
    </source>
</reference>